<comment type="subcellular location">
    <subcellularLocation>
        <location evidence="2">Nucleus</location>
    </subcellularLocation>
</comment>
<dbReference type="EMBL" id="CAJVPZ010000344">
    <property type="protein sequence ID" value="CAG8461696.1"/>
    <property type="molecule type" value="Genomic_DNA"/>
</dbReference>
<evidence type="ECO:0000256" key="3">
    <source>
        <dbReference type="SAM" id="MobiDB-lite"/>
    </source>
</evidence>
<dbReference type="CDD" id="cd16907">
    <property type="entry name" value="YEATS_YEATS2_like"/>
    <property type="match status" value="1"/>
</dbReference>
<dbReference type="Pfam" id="PF03366">
    <property type="entry name" value="YEATS"/>
    <property type="match status" value="1"/>
</dbReference>
<protein>
    <submittedName>
        <fullName evidence="5">15789_t:CDS:1</fullName>
    </submittedName>
</protein>
<keyword evidence="1 2" id="KW-0539">Nucleus</keyword>
<reference evidence="5" key="1">
    <citation type="submission" date="2021-06" db="EMBL/GenBank/DDBJ databases">
        <authorList>
            <person name="Kallberg Y."/>
            <person name="Tangrot J."/>
            <person name="Rosling A."/>
        </authorList>
    </citation>
    <scope>NUCLEOTIDE SEQUENCE</scope>
    <source>
        <strain evidence="5">IN212</strain>
    </source>
</reference>
<dbReference type="GO" id="GO:0005634">
    <property type="term" value="C:nucleus"/>
    <property type="evidence" value="ECO:0007669"/>
    <property type="project" value="UniProtKB-SubCell"/>
</dbReference>
<feature type="domain" description="YEATS" evidence="4">
    <location>
        <begin position="326"/>
        <end position="488"/>
    </location>
</feature>
<dbReference type="PANTHER" id="PTHR23195">
    <property type="entry name" value="YEATS DOMAIN"/>
    <property type="match status" value="1"/>
</dbReference>
<dbReference type="GO" id="GO:0006355">
    <property type="term" value="P:regulation of DNA-templated transcription"/>
    <property type="evidence" value="ECO:0007669"/>
    <property type="project" value="InterPro"/>
</dbReference>
<evidence type="ECO:0000313" key="5">
    <source>
        <dbReference type="EMBL" id="CAG8461696.1"/>
    </source>
</evidence>
<evidence type="ECO:0000256" key="2">
    <source>
        <dbReference type="PROSITE-ProRule" id="PRU00376"/>
    </source>
</evidence>
<keyword evidence="6" id="KW-1185">Reference proteome</keyword>
<gene>
    <name evidence="5" type="ORF">RFULGI_LOCUS711</name>
</gene>
<dbReference type="InterPro" id="IPR055129">
    <property type="entry name" value="YEATS_dom"/>
</dbReference>
<evidence type="ECO:0000259" key="4">
    <source>
        <dbReference type="PROSITE" id="PS51037"/>
    </source>
</evidence>
<evidence type="ECO:0000256" key="1">
    <source>
        <dbReference type="ARBA" id="ARBA00023242"/>
    </source>
</evidence>
<dbReference type="InterPro" id="IPR038704">
    <property type="entry name" value="YEAST_sf"/>
</dbReference>
<dbReference type="PROSITE" id="PS51037">
    <property type="entry name" value="YEATS"/>
    <property type="match status" value="1"/>
</dbReference>
<feature type="region of interest" description="Disordered" evidence="3">
    <location>
        <begin position="204"/>
        <end position="241"/>
    </location>
</feature>
<proteinExistence type="predicted"/>
<accession>A0A9N8YX80</accession>
<comment type="caution">
    <text evidence="5">The sequence shown here is derived from an EMBL/GenBank/DDBJ whole genome shotgun (WGS) entry which is preliminary data.</text>
</comment>
<dbReference type="AlphaFoldDB" id="A0A9N8YX80"/>
<organism evidence="5 6">
    <name type="scientific">Racocetra fulgida</name>
    <dbReference type="NCBI Taxonomy" id="60492"/>
    <lineage>
        <taxon>Eukaryota</taxon>
        <taxon>Fungi</taxon>
        <taxon>Fungi incertae sedis</taxon>
        <taxon>Mucoromycota</taxon>
        <taxon>Glomeromycotina</taxon>
        <taxon>Glomeromycetes</taxon>
        <taxon>Diversisporales</taxon>
        <taxon>Gigasporaceae</taxon>
        <taxon>Racocetra</taxon>
    </lineage>
</organism>
<feature type="compositionally biased region" description="Low complexity" evidence="3">
    <location>
        <begin position="222"/>
        <end position="235"/>
    </location>
</feature>
<name>A0A9N8YX80_9GLOM</name>
<dbReference type="InterPro" id="IPR055127">
    <property type="entry name" value="YEATS2_3HBD"/>
</dbReference>
<sequence>MATSNINQNLECPPLNVIDAQFDLEILLRHRELQKVKEELKKSELYLNTLKHCILEPPSNSHRTSTLNTNTCNESLGVTSLTPTRHSTRKIYSTRDNDYFYYDPCKDLYSRRNDGTFDESLIPPGHPARSRVITRPPSLRTILSQSNLSATELNDSNEVSLVRKSPSNNAIMSYSDNSPFLSCTMPDNIPDNITKISENRAMLGSPDGTDSVYSSDVDEGDTGTTTTDIDSSPTSCPNTMILDNNQSVIRSPEELEKNDQLSKESITNLSEIHQEDNVETTKIKTNVSTMNLSNGNGVDSEPNDEMITSSVSMPTSTPNTDSMSTSTPNTVVRERIVIGNVSKWIAPEKRDLSLRKYTHKWMVYVTGPPHDLNVTPFIRMVRFFLHPSYRPLDVVDVTEPPFQLTRFGWGEFPIRLDNTHNGKQQLGNERAFDLELDRNTQFIEPKPEGPINHTINIVQEISQQDISDINNVSIETETEATKELLQKRKSNDRIDPETMSSLDPLLNEAVKNYPLITPLSIRSSTLPYATAKSSRAFLNWNVERRKGTVNTVISFIIITDKTWHEINTSTSKSGIVPTPAYKCKRRPHFLETKKTKLCSLTLVQDFLDENYQDKNGKGNEINDENNLNNNGITISNKTLTVEAGIDWIWEVVDQLKLDGIVATKLIKIDGKIDVENGDMNVAIQQRLETGNLIFLLDDPFTPEINWFSSSALDSRYNSYRQRIKKILVPYHLHQAIQANLNTFDFLNGEGLASDKKRIQE</sequence>
<evidence type="ECO:0000313" key="6">
    <source>
        <dbReference type="Proteomes" id="UP000789396"/>
    </source>
</evidence>
<dbReference type="Pfam" id="PF22951">
    <property type="entry name" value="3HBD"/>
    <property type="match status" value="1"/>
</dbReference>
<dbReference type="OrthoDB" id="1741717at2759"/>
<dbReference type="Proteomes" id="UP000789396">
    <property type="component" value="Unassembled WGS sequence"/>
</dbReference>
<dbReference type="InterPro" id="IPR005033">
    <property type="entry name" value="YEATS"/>
</dbReference>
<dbReference type="Gene3D" id="2.60.40.1970">
    <property type="entry name" value="YEATS domain"/>
    <property type="match status" value="1"/>
</dbReference>
<dbReference type="GO" id="GO:0000785">
    <property type="term" value="C:chromatin"/>
    <property type="evidence" value="ECO:0007669"/>
    <property type="project" value="UniProtKB-ARBA"/>
</dbReference>